<feature type="compositionally biased region" description="Basic and acidic residues" evidence="1">
    <location>
        <begin position="274"/>
        <end position="283"/>
    </location>
</feature>
<dbReference type="PANTHER" id="PTHR36223">
    <property type="entry name" value="BETA-LACTAMASE-TYPE TRANSPEPTIDASE FOLD DOMAIN CONTAINING PROTEIN"/>
    <property type="match status" value="1"/>
</dbReference>
<name>M2USR1_COCH5</name>
<dbReference type="OMA" id="PTIHEYD"/>
<evidence type="ECO:0000313" key="4">
    <source>
        <dbReference type="Proteomes" id="UP000016936"/>
    </source>
</evidence>
<dbReference type="Pfam" id="PF25534">
    <property type="entry name" value="DUF7918"/>
    <property type="match status" value="1"/>
</dbReference>
<dbReference type="EMBL" id="KB445569">
    <property type="protein sequence ID" value="EMD96636.1"/>
    <property type="molecule type" value="Genomic_DNA"/>
</dbReference>
<dbReference type="AlphaFoldDB" id="M2USR1"/>
<sequence length="299" mass="33125">MAPSIAYPGLYAEVTVDGCRLTEYDDGEDAHSKTKTVYIQSEAGEQFGVQYFIPPSLFMEYGIKAEVSIDGVSMRKYIHDSYVGRLHGVSRHACASSAHIGNLFIGQRFRFATLDTHDETETVNTAVQNQLAVTGDISVSFYRITNIRVASAGKKAPTIHEYDKVPEKALKGSAVSLKTQLDPFERIAPVTWVEADHVDGDRPFAVIQFKYRSAAALRSLHILPPLQNSMSLERGSVSQPSMAKKALPLGVYHPGKEVMPATKRQRTENDEDPDVKLVGERSAKRRCLPTDKDEIIVLE</sequence>
<evidence type="ECO:0000259" key="2">
    <source>
        <dbReference type="Pfam" id="PF25534"/>
    </source>
</evidence>
<dbReference type="PANTHER" id="PTHR36223:SF1">
    <property type="entry name" value="TRANSCRIPTION ELONGATION FACTOR EAF N-TERMINAL DOMAIN-CONTAINING PROTEIN"/>
    <property type="match status" value="1"/>
</dbReference>
<protein>
    <recommendedName>
        <fullName evidence="2">DUF7918 domain-containing protein</fullName>
    </recommendedName>
</protein>
<evidence type="ECO:0000313" key="3">
    <source>
        <dbReference type="EMBL" id="EMD96636.1"/>
    </source>
</evidence>
<dbReference type="HOGENOM" id="CLU_070614_1_1_1"/>
<dbReference type="OrthoDB" id="3364132at2759"/>
<accession>M2USR1</accession>
<feature type="region of interest" description="Disordered" evidence="1">
    <location>
        <begin position="254"/>
        <end position="283"/>
    </location>
</feature>
<proteinExistence type="predicted"/>
<gene>
    <name evidence="3" type="ORF">COCHEDRAFT_1085635</name>
</gene>
<dbReference type="Proteomes" id="UP000016936">
    <property type="component" value="Unassembled WGS sequence"/>
</dbReference>
<feature type="domain" description="DUF7918" evidence="2">
    <location>
        <begin position="9"/>
        <end position="224"/>
    </location>
</feature>
<reference evidence="4" key="2">
    <citation type="journal article" date="2013" name="PLoS Genet.">
        <title>Comparative genome structure, secondary metabolite, and effector coding capacity across Cochliobolus pathogens.</title>
        <authorList>
            <person name="Condon B.J."/>
            <person name="Leng Y."/>
            <person name="Wu D."/>
            <person name="Bushley K.E."/>
            <person name="Ohm R.A."/>
            <person name="Otillar R."/>
            <person name="Martin J."/>
            <person name="Schackwitz W."/>
            <person name="Grimwood J."/>
            <person name="MohdZainudin N."/>
            <person name="Xue C."/>
            <person name="Wang R."/>
            <person name="Manning V.A."/>
            <person name="Dhillon B."/>
            <person name="Tu Z.J."/>
            <person name="Steffenson B.J."/>
            <person name="Salamov A."/>
            <person name="Sun H."/>
            <person name="Lowry S."/>
            <person name="LaButti K."/>
            <person name="Han J."/>
            <person name="Copeland A."/>
            <person name="Lindquist E."/>
            <person name="Barry K."/>
            <person name="Schmutz J."/>
            <person name="Baker S.E."/>
            <person name="Ciuffetti L.M."/>
            <person name="Grigoriev I.V."/>
            <person name="Zhong S."/>
            <person name="Turgeon B.G."/>
        </authorList>
    </citation>
    <scope>NUCLEOTIDE SEQUENCE [LARGE SCALE GENOMIC DNA]</scope>
    <source>
        <strain evidence="4">C5 / ATCC 48332 / race O</strain>
    </source>
</reference>
<dbReference type="STRING" id="701091.M2USR1"/>
<keyword evidence="4" id="KW-1185">Reference proteome</keyword>
<organism evidence="3 4">
    <name type="scientific">Cochliobolus heterostrophus (strain C5 / ATCC 48332 / race O)</name>
    <name type="common">Southern corn leaf blight fungus</name>
    <name type="synonym">Bipolaris maydis</name>
    <dbReference type="NCBI Taxonomy" id="701091"/>
    <lineage>
        <taxon>Eukaryota</taxon>
        <taxon>Fungi</taxon>
        <taxon>Dikarya</taxon>
        <taxon>Ascomycota</taxon>
        <taxon>Pezizomycotina</taxon>
        <taxon>Dothideomycetes</taxon>
        <taxon>Pleosporomycetidae</taxon>
        <taxon>Pleosporales</taxon>
        <taxon>Pleosporineae</taxon>
        <taxon>Pleosporaceae</taxon>
        <taxon>Bipolaris</taxon>
    </lineage>
</organism>
<dbReference type="InterPro" id="IPR057678">
    <property type="entry name" value="DUF7918"/>
</dbReference>
<evidence type="ECO:0000256" key="1">
    <source>
        <dbReference type="SAM" id="MobiDB-lite"/>
    </source>
</evidence>
<reference evidence="3 4" key="1">
    <citation type="journal article" date="2012" name="PLoS Pathog.">
        <title>Diverse lifestyles and strategies of plant pathogenesis encoded in the genomes of eighteen Dothideomycetes fungi.</title>
        <authorList>
            <person name="Ohm R.A."/>
            <person name="Feau N."/>
            <person name="Henrissat B."/>
            <person name="Schoch C.L."/>
            <person name="Horwitz B.A."/>
            <person name="Barry K.W."/>
            <person name="Condon B.J."/>
            <person name="Copeland A.C."/>
            <person name="Dhillon B."/>
            <person name="Glaser F."/>
            <person name="Hesse C.N."/>
            <person name="Kosti I."/>
            <person name="LaButti K."/>
            <person name="Lindquist E.A."/>
            <person name="Lucas S."/>
            <person name="Salamov A.A."/>
            <person name="Bradshaw R.E."/>
            <person name="Ciuffetti L."/>
            <person name="Hamelin R.C."/>
            <person name="Kema G.H.J."/>
            <person name="Lawrence C."/>
            <person name="Scott J.A."/>
            <person name="Spatafora J.W."/>
            <person name="Turgeon B.G."/>
            <person name="de Wit P.J.G.M."/>
            <person name="Zhong S."/>
            <person name="Goodwin S.B."/>
            <person name="Grigoriev I.V."/>
        </authorList>
    </citation>
    <scope>NUCLEOTIDE SEQUENCE [LARGE SCALE GENOMIC DNA]</scope>
    <source>
        <strain evidence="4">C5 / ATCC 48332 / race O</strain>
    </source>
</reference>